<evidence type="ECO:0000256" key="2">
    <source>
        <dbReference type="ARBA" id="ARBA00022617"/>
    </source>
</evidence>
<evidence type="ECO:0000256" key="5">
    <source>
        <dbReference type="ARBA" id="ARBA00023004"/>
    </source>
</evidence>
<dbReference type="Gene3D" id="3.40.50.2300">
    <property type="match status" value="2"/>
</dbReference>
<sequence>MAKAATVAGLPPEKALALGERMYREGILPNGKPMESVVGRDIKVAGISFGCASCHLRSGVGSVEGGVVTLPITGFKLAQARYWKYQNLLPEERKQLRVQTPAARPPYTDETLARVLRTGIDASGRELKTSMPRYNLKADDMAILVHYLWALSATPSPGAEGDTIRFATIITDGVSNGDQQAMLVPMNNYVARHNTHASGMGNRMYMSIGGKEMAGSYRKLSLSVWRLEGGPETWGRQLEAYQAKEPVFALLGGITHGEWKPIHAFCEAQKLPCLFPITELPVVSETDWYTQYFSKGYYQEGQAAARYLSNLEDKGPAASILQIVQDGPEGRDLARGFLETWRELGQGDVKEIRLKPGETLDATALQPLLQQEKPTSLLLWTGAGAFGAVESLADQAGRPGLVFMSSRLLGPQLLALPGKARPFTYITYPYREPRDEPSVSRYANSLLAGLPVHQPESRISTRTYSMLQLFTAALVEMDRNLYRDNLLDRIGLFRDYVLPDYLRLSFGPGQRYASKGCFIMQLGPGPEPKLIRKSEWVIH</sequence>
<keyword evidence="3 6" id="KW-0479">Metal-binding</keyword>
<dbReference type="Pfam" id="PF13458">
    <property type="entry name" value="Peripla_BP_6"/>
    <property type="match status" value="1"/>
</dbReference>
<dbReference type="AlphaFoldDB" id="A0A9D7SDV1"/>
<evidence type="ECO:0000259" key="7">
    <source>
        <dbReference type="PROSITE" id="PS51007"/>
    </source>
</evidence>
<dbReference type="InterPro" id="IPR036909">
    <property type="entry name" value="Cyt_c-like_dom_sf"/>
</dbReference>
<dbReference type="Proteomes" id="UP000886657">
    <property type="component" value="Unassembled WGS sequence"/>
</dbReference>
<dbReference type="PROSITE" id="PS51007">
    <property type="entry name" value="CYTC"/>
    <property type="match status" value="1"/>
</dbReference>
<keyword evidence="2 6" id="KW-0349">Heme</keyword>
<dbReference type="PANTHER" id="PTHR47235:SF1">
    <property type="entry name" value="BLR6548 PROTEIN"/>
    <property type="match status" value="1"/>
</dbReference>
<dbReference type="Gene3D" id="1.10.760.10">
    <property type="entry name" value="Cytochrome c-like domain"/>
    <property type="match status" value="1"/>
</dbReference>
<accession>A0A9D7SDV1</accession>
<feature type="domain" description="Cytochrome c" evidence="7">
    <location>
        <begin position="14"/>
        <end position="152"/>
    </location>
</feature>
<evidence type="ECO:0000256" key="4">
    <source>
        <dbReference type="ARBA" id="ARBA00022729"/>
    </source>
</evidence>
<comment type="similarity">
    <text evidence="1">Belongs to the leucine-binding protein family.</text>
</comment>
<proteinExistence type="inferred from homology"/>
<dbReference type="SUPFAM" id="SSF46626">
    <property type="entry name" value="Cytochrome c"/>
    <property type="match status" value="1"/>
</dbReference>
<evidence type="ECO:0000256" key="1">
    <source>
        <dbReference type="ARBA" id="ARBA00010062"/>
    </source>
</evidence>
<gene>
    <name evidence="8" type="ORF">IPP58_01055</name>
</gene>
<dbReference type="GO" id="GO:0009055">
    <property type="term" value="F:electron transfer activity"/>
    <property type="evidence" value="ECO:0007669"/>
    <property type="project" value="InterPro"/>
</dbReference>
<evidence type="ECO:0000313" key="8">
    <source>
        <dbReference type="EMBL" id="MBK9795083.1"/>
    </source>
</evidence>
<comment type="caution">
    <text evidence="8">The sequence shown here is derived from an EMBL/GenBank/DDBJ whole genome shotgun (WGS) entry which is preliminary data.</text>
</comment>
<evidence type="ECO:0000256" key="6">
    <source>
        <dbReference type="PROSITE-ProRule" id="PRU00433"/>
    </source>
</evidence>
<organism evidence="8 9">
    <name type="scientific">Candidatus Geothrix skivensis</name>
    <dbReference type="NCBI Taxonomy" id="2954439"/>
    <lineage>
        <taxon>Bacteria</taxon>
        <taxon>Pseudomonadati</taxon>
        <taxon>Acidobacteriota</taxon>
        <taxon>Holophagae</taxon>
        <taxon>Holophagales</taxon>
        <taxon>Holophagaceae</taxon>
        <taxon>Geothrix</taxon>
    </lineage>
</organism>
<keyword evidence="4" id="KW-0732">Signal</keyword>
<dbReference type="GO" id="GO:0046872">
    <property type="term" value="F:metal ion binding"/>
    <property type="evidence" value="ECO:0007669"/>
    <property type="project" value="UniProtKB-KW"/>
</dbReference>
<evidence type="ECO:0000256" key="3">
    <source>
        <dbReference type="ARBA" id="ARBA00022723"/>
    </source>
</evidence>
<dbReference type="PANTHER" id="PTHR47235">
    <property type="entry name" value="BLR6548 PROTEIN"/>
    <property type="match status" value="1"/>
</dbReference>
<reference evidence="8" key="1">
    <citation type="submission" date="2020-10" db="EMBL/GenBank/DDBJ databases">
        <title>Connecting structure to function with the recovery of over 1000 high-quality activated sludge metagenome-assembled genomes encoding full-length rRNA genes using long-read sequencing.</title>
        <authorList>
            <person name="Singleton C.M."/>
            <person name="Petriglieri F."/>
            <person name="Kristensen J.M."/>
            <person name="Kirkegaard R.H."/>
            <person name="Michaelsen T.Y."/>
            <person name="Andersen M.H."/>
            <person name="Karst S.M."/>
            <person name="Dueholm M.S."/>
            <person name="Nielsen P.H."/>
            <person name="Albertsen M."/>
        </authorList>
    </citation>
    <scope>NUCLEOTIDE SEQUENCE</scope>
    <source>
        <strain evidence="8">Skiv_18-Q3-R9-52_MAXAC.067</strain>
    </source>
</reference>
<dbReference type="InterPro" id="IPR009056">
    <property type="entry name" value="Cyt_c-like_dom"/>
</dbReference>
<dbReference type="SUPFAM" id="SSF53822">
    <property type="entry name" value="Periplasmic binding protein-like I"/>
    <property type="match status" value="1"/>
</dbReference>
<evidence type="ECO:0000313" key="9">
    <source>
        <dbReference type="Proteomes" id="UP000886657"/>
    </source>
</evidence>
<dbReference type="InterPro" id="IPR028082">
    <property type="entry name" value="Peripla_BP_I"/>
</dbReference>
<dbReference type="EMBL" id="JADKIO010000003">
    <property type="protein sequence ID" value="MBK9795083.1"/>
    <property type="molecule type" value="Genomic_DNA"/>
</dbReference>
<protein>
    <submittedName>
        <fullName evidence="8">ABC transporter substrate-binding protein</fullName>
    </submittedName>
</protein>
<keyword evidence="5 6" id="KW-0408">Iron</keyword>
<name>A0A9D7SDV1_9BACT</name>
<dbReference type="GO" id="GO:0020037">
    <property type="term" value="F:heme binding"/>
    <property type="evidence" value="ECO:0007669"/>
    <property type="project" value="InterPro"/>
</dbReference>
<dbReference type="InterPro" id="IPR028081">
    <property type="entry name" value="Leu-bd"/>
</dbReference>